<dbReference type="KEGG" id="rdp:RD2015_2187"/>
<reference evidence="1 2" key="1">
    <citation type="submission" date="2015-12" db="EMBL/GenBank/DDBJ databases">
        <title>Complete genome of Roseateles depolymerans KCTC 42856.</title>
        <authorList>
            <person name="Kim K.M."/>
        </authorList>
    </citation>
    <scope>NUCLEOTIDE SEQUENCE [LARGE SCALE GENOMIC DNA]</scope>
    <source>
        <strain evidence="1 2">KCTC 42856</strain>
    </source>
</reference>
<dbReference type="Proteomes" id="UP000060699">
    <property type="component" value="Chromosome"/>
</dbReference>
<keyword evidence="2" id="KW-1185">Reference proteome</keyword>
<gene>
    <name evidence="1" type="ORF">RD2015_2187</name>
</gene>
<dbReference type="EMBL" id="CP013729">
    <property type="protein sequence ID" value="ALV06659.1"/>
    <property type="molecule type" value="Genomic_DNA"/>
</dbReference>
<accession>A0A0U3MUH1</accession>
<organism evidence="1 2">
    <name type="scientific">Roseateles depolymerans</name>
    <dbReference type="NCBI Taxonomy" id="76731"/>
    <lineage>
        <taxon>Bacteria</taxon>
        <taxon>Pseudomonadati</taxon>
        <taxon>Pseudomonadota</taxon>
        <taxon>Betaproteobacteria</taxon>
        <taxon>Burkholderiales</taxon>
        <taxon>Sphaerotilaceae</taxon>
        <taxon>Roseateles</taxon>
    </lineage>
</organism>
<dbReference type="STRING" id="76731.RD2015_2187"/>
<protein>
    <submittedName>
        <fullName evidence="1">Uncharacterized protein</fullName>
    </submittedName>
</protein>
<dbReference type="AlphaFoldDB" id="A0A0U3MUH1"/>
<proteinExistence type="predicted"/>
<sequence length="53" mass="6296">MSYCPRWISQSYEEWMNDMATDVTDPPPLSGNARQRRKLLRAWRYGHAVKGIR</sequence>
<name>A0A0U3MUH1_9BURK</name>
<evidence type="ECO:0000313" key="2">
    <source>
        <dbReference type="Proteomes" id="UP000060699"/>
    </source>
</evidence>
<evidence type="ECO:0000313" key="1">
    <source>
        <dbReference type="EMBL" id="ALV06659.1"/>
    </source>
</evidence>